<reference evidence="1" key="2">
    <citation type="submission" date="2021-03" db="EMBL/GenBank/DDBJ databases">
        <authorList>
            <person name="Cao W."/>
        </authorList>
    </citation>
    <scope>NUCLEOTIDE SEQUENCE</scope>
    <source>
        <strain evidence="1">110414</strain>
    </source>
</reference>
<dbReference type="GO" id="GO:0016857">
    <property type="term" value="F:racemase and epimerase activity, acting on carbohydrates and derivatives"/>
    <property type="evidence" value="ECO:0007669"/>
    <property type="project" value="InterPro"/>
</dbReference>
<dbReference type="PANTHER" id="PTHR43239:SF1">
    <property type="entry name" value="UPF0734 PROTEIN DDB_G0273871_DDB_G0273177"/>
    <property type="match status" value="1"/>
</dbReference>
<dbReference type="SUPFAM" id="SSF54909">
    <property type="entry name" value="Dimeric alpha+beta barrel"/>
    <property type="match status" value="1"/>
</dbReference>
<reference evidence="1" key="1">
    <citation type="journal article" date="2016" name="Int. J. Syst. Evol. Microbiol.">
        <title>Pseudoxanthomonas helianthi sp. nov., isolated from roots of Jerusalem artichoke (Helianthus tuberosus).</title>
        <authorList>
            <person name="Kittiwongwattana C."/>
            <person name="Thawai C."/>
        </authorList>
    </citation>
    <scope>NUCLEOTIDE SEQUENCE</scope>
    <source>
        <strain evidence="1">110414</strain>
    </source>
</reference>
<dbReference type="InterPro" id="IPR011008">
    <property type="entry name" value="Dimeric_a/b-barrel"/>
</dbReference>
<dbReference type="InterPro" id="IPR008000">
    <property type="entry name" value="Rham/fucose_mutarotase"/>
</dbReference>
<dbReference type="Gene3D" id="3.30.70.100">
    <property type="match status" value="1"/>
</dbReference>
<comment type="caution">
    <text evidence="1">The sequence shown here is derived from an EMBL/GenBank/DDBJ whole genome shotgun (WGS) entry which is preliminary data.</text>
</comment>
<keyword evidence="2" id="KW-1185">Reference proteome</keyword>
<evidence type="ECO:0000313" key="1">
    <source>
        <dbReference type="EMBL" id="MBP3983531.1"/>
    </source>
</evidence>
<protein>
    <submittedName>
        <fullName evidence="1">L-rhamnose mutarotase</fullName>
    </submittedName>
</protein>
<name>A0A940X1Y1_9GAMM</name>
<dbReference type="Pfam" id="PF05336">
    <property type="entry name" value="rhaM"/>
    <property type="match status" value="1"/>
</dbReference>
<evidence type="ECO:0000313" key="2">
    <source>
        <dbReference type="Proteomes" id="UP000673447"/>
    </source>
</evidence>
<proteinExistence type="predicted"/>
<accession>A0A940X1Y1</accession>
<dbReference type="Proteomes" id="UP000673447">
    <property type="component" value="Unassembled WGS sequence"/>
</dbReference>
<sequence>MRHCLALDLKDDPALIAEYERHHREVWPEVLVHLREHGVRELEIFRLGTRMVMVMDTDDAVFDPARMAAAERDDPRLRAWEDLMWKFQAATPWTPAGAKWTPMQNIFRLTDA</sequence>
<dbReference type="InterPro" id="IPR052996">
    <property type="entry name" value="Carb_Metab_Mutarotase"/>
</dbReference>
<dbReference type="PANTHER" id="PTHR43239">
    <property type="entry name" value="UPF0734 PROTEIN DDB_G0273871/DDB_G0273177"/>
    <property type="match status" value="1"/>
</dbReference>
<organism evidence="1 2">
    <name type="scientific">Pseudoxanthomonas helianthi</name>
    <dbReference type="NCBI Taxonomy" id="1453541"/>
    <lineage>
        <taxon>Bacteria</taxon>
        <taxon>Pseudomonadati</taxon>
        <taxon>Pseudomonadota</taxon>
        <taxon>Gammaproteobacteria</taxon>
        <taxon>Lysobacterales</taxon>
        <taxon>Lysobacteraceae</taxon>
        <taxon>Pseudoxanthomonas</taxon>
    </lineage>
</organism>
<dbReference type="RefSeq" id="WP_210535371.1">
    <property type="nucleotide sequence ID" value="NZ_JAGKTC010000001.1"/>
</dbReference>
<dbReference type="AlphaFoldDB" id="A0A940X1Y1"/>
<gene>
    <name evidence="1" type="ORF">J5837_03755</name>
</gene>
<dbReference type="EMBL" id="JAGKTC010000001">
    <property type="protein sequence ID" value="MBP3983531.1"/>
    <property type="molecule type" value="Genomic_DNA"/>
</dbReference>